<dbReference type="EMBL" id="QPKB01000007">
    <property type="protein sequence ID" value="RWR89382.1"/>
    <property type="molecule type" value="Genomic_DNA"/>
</dbReference>
<proteinExistence type="predicted"/>
<keyword evidence="3" id="KW-1185">Reference proteome</keyword>
<feature type="domain" description="KIB1-4 beta-propeller" evidence="1">
    <location>
        <begin position="71"/>
        <end position="379"/>
    </location>
</feature>
<sequence length="408" mass="47318">MDKRRLVELDQDLLYWILSHCSLRDCIRMGAVCKSFLLVSRWSTRTRPPQLPWLMMVSNPKSTSAEEARSFFSLSDQTMYDAIKFPEMCGKRCCGSFNNARACGWLMTTDDKNRKMRLFHPWRRIQLQLPTHSNLPRRRYPFDCDDPYLEVVKIRTAAMSDDSKVVVVIHDTATLAFCRRGVDKLWTRVIRTKVNEVNRRGVVFDDVIYHNGQFYTVTMYGCVGVLRINTANPYVEILSEEVRVTVNPYVEILTKDSKVDSYPRTYLVADSTSDRLFICLRNSLSIQEVERDPYDYDSRRTLGFKVYELGWVENGEYKKKPTEVESLGDRVIFLGQNSSMLVMASQFPGFKGNRIYFTDDFMEASSFKSPLGCVDLGIFDMEDKTVEPLFSKRFHPTFSPPIWIAPPL</sequence>
<evidence type="ECO:0000313" key="3">
    <source>
        <dbReference type="Proteomes" id="UP000283530"/>
    </source>
</evidence>
<evidence type="ECO:0000259" key="1">
    <source>
        <dbReference type="Pfam" id="PF03478"/>
    </source>
</evidence>
<dbReference type="SUPFAM" id="SSF81383">
    <property type="entry name" value="F-box domain"/>
    <property type="match status" value="1"/>
</dbReference>
<protein>
    <submittedName>
        <fullName evidence="2">F-box protein SKIP23</fullName>
    </submittedName>
</protein>
<reference evidence="2 3" key="1">
    <citation type="journal article" date="2019" name="Nat. Plants">
        <title>Stout camphor tree genome fills gaps in understanding of flowering plant genome evolution.</title>
        <authorList>
            <person name="Chaw S.M."/>
            <person name="Liu Y.C."/>
            <person name="Wu Y.W."/>
            <person name="Wang H.Y."/>
            <person name="Lin C.I."/>
            <person name="Wu C.S."/>
            <person name="Ke H.M."/>
            <person name="Chang L.Y."/>
            <person name="Hsu C.Y."/>
            <person name="Yang H.T."/>
            <person name="Sudianto E."/>
            <person name="Hsu M.H."/>
            <person name="Wu K.P."/>
            <person name="Wang L.N."/>
            <person name="Leebens-Mack J.H."/>
            <person name="Tsai I.J."/>
        </authorList>
    </citation>
    <scope>NUCLEOTIDE SEQUENCE [LARGE SCALE GENOMIC DNA]</scope>
    <source>
        <strain evidence="3">cv. Chaw 1501</strain>
        <tissue evidence="2">Young leaves</tissue>
    </source>
</reference>
<dbReference type="InterPro" id="IPR036047">
    <property type="entry name" value="F-box-like_dom_sf"/>
</dbReference>
<comment type="caution">
    <text evidence="2">The sequence shown here is derived from an EMBL/GenBank/DDBJ whole genome shotgun (WGS) entry which is preliminary data.</text>
</comment>
<dbReference type="STRING" id="337451.A0A443PF37"/>
<dbReference type="InterPro" id="IPR050942">
    <property type="entry name" value="F-box_BR-signaling"/>
</dbReference>
<dbReference type="OrthoDB" id="642536at2759"/>
<dbReference type="Pfam" id="PF03478">
    <property type="entry name" value="Beta-prop_KIB1-4"/>
    <property type="match status" value="1"/>
</dbReference>
<name>A0A443PF37_9MAGN</name>
<dbReference type="InterPro" id="IPR005174">
    <property type="entry name" value="KIB1-4_b-propeller"/>
</dbReference>
<dbReference type="PANTHER" id="PTHR44259">
    <property type="entry name" value="OS07G0183000 PROTEIN-RELATED"/>
    <property type="match status" value="1"/>
</dbReference>
<gene>
    <name evidence="2" type="ORF">CKAN_01843700</name>
</gene>
<dbReference type="PANTHER" id="PTHR44259:SF114">
    <property type="entry name" value="OS06G0707300 PROTEIN"/>
    <property type="match status" value="1"/>
</dbReference>
<dbReference type="Proteomes" id="UP000283530">
    <property type="component" value="Unassembled WGS sequence"/>
</dbReference>
<organism evidence="2 3">
    <name type="scientific">Cinnamomum micranthum f. kanehirae</name>
    <dbReference type="NCBI Taxonomy" id="337451"/>
    <lineage>
        <taxon>Eukaryota</taxon>
        <taxon>Viridiplantae</taxon>
        <taxon>Streptophyta</taxon>
        <taxon>Embryophyta</taxon>
        <taxon>Tracheophyta</taxon>
        <taxon>Spermatophyta</taxon>
        <taxon>Magnoliopsida</taxon>
        <taxon>Magnoliidae</taxon>
        <taxon>Laurales</taxon>
        <taxon>Lauraceae</taxon>
        <taxon>Cinnamomum</taxon>
    </lineage>
</organism>
<accession>A0A443PF37</accession>
<dbReference type="AlphaFoldDB" id="A0A443PF37"/>
<evidence type="ECO:0000313" key="2">
    <source>
        <dbReference type="EMBL" id="RWR89382.1"/>
    </source>
</evidence>